<proteinExistence type="predicted"/>
<sequence>MKRTTTGENTAEKLGFQPVLTGSDINVYGMARAFYEEYGIQSISFAKSHMLPTQYSRFVDVHAFDDFDQPESFAHHLLEYARQMRAEHPNVKLLLIPCGDVYANLLSQTAEQLKDYFIFNTLPPELNHQLSMKNSFYELCEKYDIPHPATKVVDKKAVEAHEYKDLPFAFPVAMKPADSAAWLKVDFPGRKKAFIIETPEELDELIQRSYAAGYEGRMILQDFIPGDDTHMRVLNAYVDQHHNVRMMFLGHPLLEDPTPEAVGNYAAIIPDYNEEICLKLKAFLEDIGYQGVANFDMKYDERDGQFKLFEINLRQGRSSYYVTLNGFNLARYFTEDLIFDTPFDGETLIGKGDKLWLEIPRTIFKTYVLPGEDKTRGLQMLREGNWGTTLESKDDMNVKRWLMIRRIFFAYIRRYRQFFTHKEELK</sequence>
<dbReference type="GO" id="GO:0005524">
    <property type="term" value="F:ATP binding"/>
    <property type="evidence" value="ECO:0007669"/>
    <property type="project" value="UniProtKB-UniRule"/>
</dbReference>
<reference evidence="3 4" key="1">
    <citation type="journal article" date="2017" name="BMC Genomics">
        <title>Comparative genomic and phylogenomic analyses of the Bifidobacteriaceae family.</title>
        <authorList>
            <person name="Lugli G.A."/>
            <person name="Milani C."/>
            <person name="Turroni F."/>
            <person name="Duranti S."/>
            <person name="Mancabelli L."/>
            <person name="Mangifesta M."/>
            <person name="Ferrario C."/>
            <person name="Modesto M."/>
            <person name="Mattarelli P."/>
            <person name="Jiri K."/>
            <person name="van Sinderen D."/>
            <person name="Ventura M."/>
        </authorList>
    </citation>
    <scope>NUCLEOTIDE SEQUENCE [LARGE SCALE GENOMIC DNA]</scope>
    <source>
        <strain evidence="3 4">DSM 24762</strain>
    </source>
</reference>
<dbReference type="InterPro" id="IPR011761">
    <property type="entry name" value="ATP-grasp"/>
</dbReference>
<keyword evidence="3" id="KW-0436">Ligase</keyword>
<accession>A0A261F6W8</accession>
<keyword evidence="1" id="KW-0067">ATP-binding</keyword>
<evidence type="ECO:0000313" key="4">
    <source>
        <dbReference type="Proteomes" id="UP000243657"/>
    </source>
</evidence>
<dbReference type="PROSITE" id="PS50975">
    <property type="entry name" value="ATP_GRASP"/>
    <property type="match status" value="1"/>
</dbReference>
<dbReference type="GO" id="GO:0046872">
    <property type="term" value="F:metal ion binding"/>
    <property type="evidence" value="ECO:0007669"/>
    <property type="project" value="InterPro"/>
</dbReference>
<dbReference type="SUPFAM" id="SSF56059">
    <property type="entry name" value="Glutathione synthetase ATP-binding domain-like"/>
    <property type="match status" value="1"/>
</dbReference>
<evidence type="ECO:0000313" key="3">
    <source>
        <dbReference type="EMBL" id="OZG54773.1"/>
    </source>
</evidence>
<evidence type="ECO:0000256" key="1">
    <source>
        <dbReference type="PROSITE-ProRule" id="PRU00409"/>
    </source>
</evidence>
<dbReference type="Gene3D" id="3.30.470.20">
    <property type="entry name" value="ATP-grasp fold, B domain"/>
    <property type="match status" value="1"/>
</dbReference>
<feature type="domain" description="ATP-grasp" evidence="2">
    <location>
        <begin position="137"/>
        <end position="338"/>
    </location>
</feature>
<protein>
    <submittedName>
        <fullName evidence="3">Carboxylate--amine ligase</fullName>
    </submittedName>
</protein>
<evidence type="ECO:0000259" key="2">
    <source>
        <dbReference type="PROSITE" id="PS50975"/>
    </source>
</evidence>
<dbReference type="AlphaFoldDB" id="A0A261F6W8"/>
<dbReference type="GO" id="GO:0016874">
    <property type="term" value="F:ligase activity"/>
    <property type="evidence" value="ECO:0007669"/>
    <property type="project" value="UniProtKB-KW"/>
</dbReference>
<keyword evidence="4" id="KW-1185">Reference proteome</keyword>
<dbReference type="RefSeq" id="WP_094725922.1">
    <property type="nucleotide sequence ID" value="NZ_JBHLWS010000010.1"/>
</dbReference>
<gene>
    <name evidence="3" type="ORF">ALMA_0098</name>
</gene>
<comment type="caution">
    <text evidence="3">The sequence shown here is derived from an EMBL/GenBank/DDBJ whole genome shotgun (WGS) entry which is preliminary data.</text>
</comment>
<dbReference type="EMBL" id="MWWT01000001">
    <property type="protein sequence ID" value="OZG54773.1"/>
    <property type="molecule type" value="Genomic_DNA"/>
</dbReference>
<keyword evidence="1" id="KW-0547">Nucleotide-binding</keyword>
<name>A0A261F6W8_9BIFI</name>
<organism evidence="3 4">
    <name type="scientific">Alloscardovia macacae</name>
    <dbReference type="NCBI Taxonomy" id="1160091"/>
    <lineage>
        <taxon>Bacteria</taxon>
        <taxon>Bacillati</taxon>
        <taxon>Actinomycetota</taxon>
        <taxon>Actinomycetes</taxon>
        <taxon>Bifidobacteriales</taxon>
        <taxon>Bifidobacteriaceae</taxon>
        <taxon>Alloscardovia</taxon>
    </lineage>
</organism>
<dbReference type="Proteomes" id="UP000243657">
    <property type="component" value="Unassembled WGS sequence"/>
</dbReference>